<dbReference type="PANTHER" id="PTHR33908">
    <property type="entry name" value="MANNOSYLTRANSFERASE YKCB-RELATED"/>
    <property type="match status" value="1"/>
</dbReference>
<evidence type="ECO:0000313" key="10">
    <source>
        <dbReference type="Proteomes" id="UP000281955"/>
    </source>
</evidence>
<accession>A0A420XMZ3</accession>
<dbReference type="InParanoid" id="A0A420XMZ3"/>
<name>A0A420XMZ3_9ACTN</name>
<reference evidence="9 10" key="1">
    <citation type="submission" date="2018-10" db="EMBL/GenBank/DDBJ databases">
        <title>Genomic Encyclopedia of Archaeal and Bacterial Type Strains, Phase II (KMG-II): from individual species to whole genera.</title>
        <authorList>
            <person name="Goeker M."/>
        </authorList>
    </citation>
    <scope>NUCLEOTIDE SEQUENCE [LARGE SCALE GENOMIC DNA]</scope>
    <source>
        <strain evidence="9 10">RP-AC37</strain>
    </source>
</reference>
<dbReference type="AlphaFoldDB" id="A0A420XMZ3"/>
<keyword evidence="4 9" id="KW-0808">Transferase</keyword>
<dbReference type="Pfam" id="PF13231">
    <property type="entry name" value="PMT_2"/>
    <property type="match status" value="1"/>
</dbReference>
<evidence type="ECO:0000256" key="3">
    <source>
        <dbReference type="ARBA" id="ARBA00022676"/>
    </source>
</evidence>
<evidence type="ECO:0000256" key="5">
    <source>
        <dbReference type="ARBA" id="ARBA00022692"/>
    </source>
</evidence>
<dbReference type="GO" id="GO:0005886">
    <property type="term" value="C:plasma membrane"/>
    <property type="evidence" value="ECO:0007669"/>
    <property type="project" value="UniProtKB-SubCell"/>
</dbReference>
<evidence type="ECO:0000256" key="4">
    <source>
        <dbReference type="ARBA" id="ARBA00022679"/>
    </source>
</evidence>
<gene>
    <name evidence="9" type="ORF">CLV35_2899</name>
</gene>
<evidence type="ECO:0000256" key="6">
    <source>
        <dbReference type="ARBA" id="ARBA00022989"/>
    </source>
</evidence>
<keyword evidence="2" id="KW-1003">Cell membrane</keyword>
<dbReference type="InterPro" id="IPR050297">
    <property type="entry name" value="LipidA_mod_glycosyltrf_83"/>
</dbReference>
<feature type="domain" description="Glycosyltransferase RgtA/B/C/D-like" evidence="8">
    <location>
        <begin position="56"/>
        <end position="216"/>
    </location>
</feature>
<dbReference type="EMBL" id="RBWV01000013">
    <property type="protein sequence ID" value="RKS72651.1"/>
    <property type="molecule type" value="Genomic_DNA"/>
</dbReference>
<keyword evidence="3" id="KW-0328">Glycosyltransferase</keyword>
<keyword evidence="7" id="KW-0472">Membrane</keyword>
<evidence type="ECO:0000313" key="9">
    <source>
        <dbReference type="EMBL" id="RKS72651.1"/>
    </source>
</evidence>
<keyword evidence="6" id="KW-1133">Transmembrane helix</keyword>
<evidence type="ECO:0000256" key="1">
    <source>
        <dbReference type="ARBA" id="ARBA00004651"/>
    </source>
</evidence>
<keyword evidence="5" id="KW-0812">Transmembrane</keyword>
<dbReference type="Proteomes" id="UP000281955">
    <property type="component" value="Unassembled WGS sequence"/>
</dbReference>
<comment type="caution">
    <text evidence="9">The sequence shown here is derived from an EMBL/GenBank/DDBJ whole genome shotgun (WGS) entry which is preliminary data.</text>
</comment>
<proteinExistence type="predicted"/>
<keyword evidence="10" id="KW-1185">Reference proteome</keyword>
<evidence type="ECO:0000256" key="7">
    <source>
        <dbReference type="ARBA" id="ARBA00023136"/>
    </source>
</evidence>
<dbReference type="PANTHER" id="PTHR33908:SF11">
    <property type="entry name" value="MEMBRANE PROTEIN"/>
    <property type="match status" value="1"/>
</dbReference>
<dbReference type="OrthoDB" id="5166595at2"/>
<comment type="subcellular location">
    <subcellularLocation>
        <location evidence="1">Cell membrane</location>
        <topology evidence="1">Multi-pass membrane protein</topology>
    </subcellularLocation>
</comment>
<protein>
    <submittedName>
        <fullName evidence="9">4-amino-4-deoxy-L-arabinose transferase-like glycosyltransferase</fullName>
    </submittedName>
</protein>
<dbReference type="InterPro" id="IPR038731">
    <property type="entry name" value="RgtA/B/C-like"/>
</dbReference>
<evidence type="ECO:0000256" key="2">
    <source>
        <dbReference type="ARBA" id="ARBA00022475"/>
    </source>
</evidence>
<organism evidence="9 10">
    <name type="scientific">Motilibacter peucedani</name>
    <dbReference type="NCBI Taxonomy" id="598650"/>
    <lineage>
        <taxon>Bacteria</taxon>
        <taxon>Bacillati</taxon>
        <taxon>Actinomycetota</taxon>
        <taxon>Actinomycetes</taxon>
        <taxon>Motilibacterales</taxon>
        <taxon>Motilibacteraceae</taxon>
        <taxon>Motilibacter</taxon>
    </lineage>
</organism>
<dbReference type="GO" id="GO:0016763">
    <property type="term" value="F:pentosyltransferase activity"/>
    <property type="evidence" value="ECO:0007669"/>
    <property type="project" value="TreeGrafter"/>
</dbReference>
<sequence>MRRVGQASRRPVAPAVGATALAVFVVLLAVAGRYGYHRDELYFLQAGRHLAWGYPDQPPLVPALARLASWIDADSLTVLRVPSALCAAAVVVVAALTARDLGARTSGQVLAACAAALDGTALGTGHLLSTATTNLLGWTVVTWLVVRLVKGAGLATWLALGAAAGISMLAHPLAAVLLVGCAASVLAVGPRSLLAPPGPVLAAGVAAVLALPYVVWQARHGFPQLDVASSVSGGGSTSSEPRALFLPLQVLQTGPFLAPVWIAGLVALWRDRSLRFLAVTYALLAAAFLVLGGKPYYLSGMYPLLFAAGAQPLLDAVRRRWVVPALLVLSLPVVYLTLPVVPFGAAGVPLAVNPDAAETIGWPGYVREVAEAYHAAPPGTVVLTQNYGEAGAVDRYGAALGLPRAYSGHNGYWYWGSPPESTSSVLAVGFDAPTLQRWFGTVRQVGELHNRWDVDGEEQGKPLWVCSSPREDWPSLWPQMARLA</sequence>
<evidence type="ECO:0000259" key="8">
    <source>
        <dbReference type="Pfam" id="PF13231"/>
    </source>
</evidence>
<dbReference type="GO" id="GO:0009103">
    <property type="term" value="P:lipopolysaccharide biosynthetic process"/>
    <property type="evidence" value="ECO:0007669"/>
    <property type="project" value="UniProtKB-ARBA"/>
</dbReference>